<dbReference type="Gene3D" id="3.40.50.2020">
    <property type="match status" value="1"/>
</dbReference>
<dbReference type="OrthoDB" id="5242900at2"/>
<dbReference type="InterPro" id="IPR000836">
    <property type="entry name" value="PRTase_dom"/>
</dbReference>
<dbReference type="AlphaFoldDB" id="A0A1X6WYC7"/>
<feature type="region of interest" description="Disordered" evidence="2">
    <location>
        <begin position="202"/>
        <end position="221"/>
    </location>
</feature>
<reference evidence="4 5" key="1">
    <citation type="submission" date="2017-02" db="EMBL/GenBank/DDBJ databases">
        <authorList>
            <person name="Peterson S.W."/>
        </authorList>
    </citation>
    <scope>NUCLEOTIDE SEQUENCE [LARGE SCALE GENOMIC DNA]</scope>
    <source>
        <strain evidence="4 5">CIP104813</strain>
    </source>
</reference>
<dbReference type="InterPro" id="IPR051910">
    <property type="entry name" value="ComF/GntX_DNA_util-trans"/>
</dbReference>
<feature type="region of interest" description="Disordered" evidence="2">
    <location>
        <begin position="124"/>
        <end position="162"/>
    </location>
</feature>
<feature type="compositionally biased region" description="Gly residues" evidence="2">
    <location>
        <begin position="128"/>
        <end position="143"/>
    </location>
</feature>
<dbReference type="PANTHER" id="PTHR47505">
    <property type="entry name" value="DNA UTILIZATION PROTEIN YHGH"/>
    <property type="match status" value="1"/>
</dbReference>
<dbReference type="EMBL" id="FWFG01000050">
    <property type="protein sequence ID" value="SLM90731.1"/>
    <property type="molecule type" value="Genomic_DNA"/>
</dbReference>
<evidence type="ECO:0000313" key="4">
    <source>
        <dbReference type="EMBL" id="SLM90731.1"/>
    </source>
</evidence>
<keyword evidence="4" id="KW-0328">Glycosyltransferase</keyword>
<dbReference type="RefSeq" id="WP_087103391.1">
    <property type="nucleotide sequence ID" value="NZ_FWFG01000050.1"/>
</dbReference>
<dbReference type="Pfam" id="PF00156">
    <property type="entry name" value="Pribosyltran"/>
    <property type="match status" value="1"/>
</dbReference>
<feature type="domain" description="Phosphoribosyltransferase" evidence="3">
    <location>
        <begin position="236"/>
        <end position="273"/>
    </location>
</feature>
<comment type="similarity">
    <text evidence="1">Belongs to the ComF/GntX family.</text>
</comment>
<evidence type="ECO:0000313" key="5">
    <source>
        <dbReference type="Proteomes" id="UP000195981"/>
    </source>
</evidence>
<accession>A0A1X6WYC7</accession>
<name>A0A1X6WYC7_9MICO</name>
<dbReference type="Proteomes" id="UP000195981">
    <property type="component" value="Unassembled WGS sequence"/>
</dbReference>
<dbReference type="CDD" id="cd06223">
    <property type="entry name" value="PRTases_typeI"/>
    <property type="match status" value="1"/>
</dbReference>
<dbReference type="SUPFAM" id="SSF53271">
    <property type="entry name" value="PRTase-like"/>
    <property type="match status" value="1"/>
</dbReference>
<evidence type="ECO:0000259" key="3">
    <source>
        <dbReference type="Pfam" id="PF00156"/>
    </source>
</evidence>
<dbReference type="InterPro" id="IPR029057">
    <property type="entry name" value="PRTase-like"/>
</dbReference>
<proteinExistence type="inferred from homology"/>
<dbReference type="GO" id="GO:0016757">
    <property type="term" value="F:glycosyltransferase activity"/>
    <property type="evidence" value="ECO:0007669"/>
    <property type="project" value="UniProtKB-KW"/>
</dbReference>
<gene>
    <name evidence="4" type="ORF">FM110_05420</name>
</gene>
<sequence>MERWIRTLITVLGAVCDLAVPLVCPCGTEGTVLCPECAARLRHRPRRVEAGAPALQVLASSDASRGAASLVFAPVMPVLALGEHAGALRRIVLSWKNGGQLRLAQPLGAALAPGAERMLRERERDGGKCSGGEDGGEGGGVGKRGCVTDSGEGGIRRPLDPRSVHLVPVPSALSHRVRRGADHTAELAEEIARRTGCRTARPLVLHGPGQAGRGGRDRRAARTGRIRVRGAGAGMRRVILVDDVLTTGTTLRDAHDALTARGIEVLGALVVTAARPPRPASVPGGSGGADRIWEFGETRATRHGRIGGHTDLRDEEVAPPIQRRAAGRGSGRPTHLGGP</sequence>
<feature type="region of interest" description="Disordered" evidence="2">
    <location>
        <begin position="302"/>
        <end position="339"/>
    </location>
</feature>
<evidence type="ECO:0000256" key="1">
    <source>
        <dbReference type="ARBA" id="ARBA00008007"/>
    </source>
</evidence>
<evidence type="ECO:0000256" key="2">
    <source>
        <dbReference type="SAM" id="MobiDB-lite"/>
    </source>
</evidence>
<dbReference type="PANTHER" id="PTHR47505:SF1">
    <property type="entry name" value="DNA UTILIZATION PROTEIN YHGH"/>
    <property type="match status" value="1"/>
</dbReference>
<keyword evidence="5" id="KW-1185">Reference proteome</keyword>
<organism evidence="4 5">
    <name type="scientific">Brachybacterium nesterenkovii</name>
    <dbReference type="NCBI Taxonomy" id="47847"/>
    <lineage>
        <taxon>Bacteria</taxon>
        <taxon>Bacillati</taxon>
        <taxon>Actinomycetota</taxon>
        <taxon>Actinomycetes</taxon>
        <taxon>Micrococcales</taxon>
        <taxon>Dermabacteraceae</taxon>
        <taxon>Brachybacterium</taxon>
    </lineage>
</organism>
<keyword evidence="4" id="KW-0808">Transferase</keyword>
<protein>
    <submittedName>
        <fullName evidence="4">Competence protein F homolog, phosphoribosyltransferase domain protein YhgH required for utilization of DNA as sole source of carbon and energy</fullName>
    </submittedName>
</protein>